<dbReference type="GeneID" id="108716877"/>
<protein>
    <recommendedName>
        <fullName evidence="3">Centrosomal protein of 162 kDa</fullName>
    </recommendedName>
</protein>
<dbReference type="GO" id="GO:0060271">
    <property type="term" value="P:cilium assembly"/>
    <property type="evidence" value="ECO:0000318"/>
    <property type="project" value="GO_Central"/>
</dbReference>
<evidence type="ECO:0000256" key="5">
    <source>
        <dbReference type="ARBA" id="ARBA00022701"/>
    </source>
</evidence>
<dbReference type="InterPro" id="IPR038774">
    <property type="entry name" value="CEP162-like"/>
</dbReference>
<feature type="coiled-coil region" evidence="9">
    <location>
        <begin position="1302"/>
        <end position="1353"/>
    </location>
</feature>
<dbReference type="RefSeq" id="XP_041418958.1">
    <property type="nucleotide sequence ID" value="XM_041563024.1"/>
</dbReference>
<dbReference type="GO" id="GO:0005654">
    <property type="term" value="C:nucleoplasm"/>
    <property type="evidence" value="ECO:0000318"/>
    <property type="project" value="GO_Central"/>
</dbReference>
<comment type="subcellular location">
    <subcellularLocation>
        <location evidence="1">Cytoplasm</location>
        <location evidence="1">Cytoskeleton</location>
        <location evidence="1">Microtubule organizing center</location>
        <location evidence="1">Centrosome</location>
        <location evidence="1">Centriole</location>
    </subcellularLocation>
</comment>
<keyword evidence="7 9" id="KW-0175">Coiled coil</keyword>
<feature type="compositionally biased region" description="Basic and acidic residues" evidence="10">
    <location>
        <begin position="1173"/>
        <end position="1182"/>
    </location>
</feature>
<sequence length="1449" mass="166767">MAYRMSKEELDEQFEQFLKESLSDDSFDGSKRSSVLENLGKPRNHKNNKNNKKDSSSWWTPEDDSDDGEAKPRKYLKKQQENKTSILSNKTNENVGKSCVSSCHADLLSPSRSFIKSKRASLPIKEEEEENEHIEETLQSNQDHVSASIDRDSLDVDDSVVASGPNQTVLGVGLDTLEEQEEKERFFARLENGASSTVDYSKLNKGLDSTDSSKLTALICYNEEPKSIQDDDDDDSDKKGKTRDSSGSYSEDFEDDGDSSHHKNKEEKDHAIVDNLNLKKEEEKPGMLAKVMLLDSLDSTMDAQKYLQETGTRTSQGTREAMGTGVSNVYTNSDVEALQIAYKHIQSMEDTDEQKSYKTMDHTNTAFEDIPDSIEKSLKKLSTAESDVPTVDELMQHIRRETLSDIDYDVNPSSQMRTDYIYQYTAKKLQDTEKLHNVSEWNAEKMEEKSEFFTSDTEIQFINSRDPLTLKSSVGDERLGHQVDSLLPDERNSHDLFNLDQNLNTFGIVHGHKLTKDKSPTSLPKKPHNLYAHVRSSGYGKSSTRLKTPTLAVKFNSEEYPVKPKDTSPDRKGALPTTRTIRLTGTETVPKQSQKDYSLQHNQKSVPQMDFDKSETVFQHDKNDSFRSTSGFHVENNASQSLNMSDAELNMFLKLQNIEEKLNSDQTHSKILREEFSKKEEECLQKIEDLKTKHDAELHQLKQENYILLTKLHTMEDKGIKKLHLGDPKNPMTDEKVQQIRKEIEEQEKLLQGYQQENERLYQQVKELQAKNKQNEELMFQENQSLKANLLSLREQLSKATITHQRPPDISEKFNSESFTDLLVELRTVKKQEAGLLDEISRQKQDKQALEVDLLQMRKERDNLKTLLTHASGDKSYEMKIMEETYKQEINVLNKKLKWFAENQELLDKDAGRLRNAYEQIETLKMQVEKLQNETGNQCVQQQKRPKERAADAKRIQDLERQVKEMEGIIKRRHPNSIPALIFAAAAAPGGDDKDSAKTNTIAFLERRVKKLETDLESKDDDAKKSLRTMEQQFQKVKIQYESRIHELEELLTHKLINDPQQSDNSTKSQKFKEELLICKETHQATIQNLQRQIDLLRENNLVLENNERKKAANLSGIGTKVEEASNKDLIVKLSQELVAKRTEIQDLTKTVERLQKERMIMLSVKNPSINAGDKKSSDQARTDISAPGKRSIADSMSFPETLDEKLYHPGTFADIHISDVQEENAALKYEVERLSLKINEQKETFQALLYQGECTIKRLKEESSEQAAALKLLHQKEVEKRICQHAIEHSSSKVAELSSKISTQEILIKHLQTQVKELQKDRESLAIYRIREETLQQEVAKLFEELKEAKECHSPEMKHFIALENKIKYMEVRHLQREQELQQIIQQTRHVASNEQTEETDKWKKLAQQKNTELEKFRTELDAILDVLRMLQRQGVVIPEVTSQRTVT</sequence>
<keyword evidence="8" id="KW-0206">Cytoskeleton</keyword>
<feature type="coiled-coil region" evidence="9">
    <location>
        <begin position="840"/>
        <end position="867"/>
    </location>
</feature>
<dbReference type="GO" id="GO:0005879">
    <property type="term" value="C:axonemal microtubule"/>
    <property type="evidence" value="ECO:0000318"/>
    <property type="project" value="GO_Central"/>
</dbReference>
<evidence type="ECO:0000256" key="1">
    <source>
        <dbReference type="ARBA" id="ARBA00004114"/>
    </source>
</evidence>
<evidence type="ECO:0000313" key="13">
    <source>
        <dbReference type="RefSeq" id="XP_041418959.1"/>
    </source>
</evidence>
<evidence type="ECO:0000256" key="6">
    <source>
        <dbReference type="ARBA" id="ARBA00022794"/>
    </source>
</evidence>
<evidence type="ECO:0000256" key="3">
    <source>
        <dbReference type="ARBA" id="ARBA00021406"/>
    </source>
</evidence>
<proteinExistence type="inferred from homology"/>
<dbReference type="Proteomes" id="UP000186698">
    <property type="component" value="Chromosome 5L"/>
</dbReference>
<dbReference type="CTD" id="108716877"/>
<evidence type="ECO:0000256" key="8">
    <source>
        <dbReference type="ARBA" id="ARBA00023212"/>
    </source>
</evidence>
<evidence type="ECO:0000256" key="9">
    <source>
        <dbReference type="SAM" id="Coils"/>
    </source>
</evidence>
<feature type="coiled-coil region" evidence="9">
    <location>
        <begin position="1131"/>
        <end position="1158"/>
    </location>
</feature>
<feature type="compositionally biased region" description="Basic and acidic residues" evidence="10">
    <location>
        <begin position="258"/>
        <end position="279"/>
    </location>
</feature>
<feature type="coiled-coil region" evidence="9">
    <location>
        <begin position="655"/>
        <end position="704"/>
    </location>
</feature>
<dbReference type="RefSeq" id="XP_041418960.1">
    <property type="nucleotide sequence ID" value="XM_041563026.1"/>
</dbReference>
<comment type="similarity">
    <text evidence="2">Belongs to the CEP162 family.</text>
</comment>
<name>A0A8J1KQE4_XENLA</name>
<dbReference type="OrthoDB" id="2157184at2759"/>
<evidence type="ECO:0000256" key="2">
    <source>
        <dbReference type="ARBA" id="ARBA00009485"/>
    </source>
</evidence>
<feature type="region of interest" description="Disordered" evidence="10">
    <location>
        <begin position="224"/>
        <end position="279"/>
    </location>
</feature>
<evidence type="ECO:0000256" key="10">
    <source>
        <dbReference type="SAM" id="MobiDB-lite"/>
    </source>
</evidence>
<feature type="region of interest" description="Disordered" evidence="10">
    <location>
        <begin position="1167"/>
        <end position="1196"/>
    </location>
</feature>
<feature type="coiled-coil region" evidence="9">
    <location>
        <begin position="737"/>
        <end position="803"/>
    </location>
</feature>
<gene>
    <name evidence="12 13 14" type="primary">LOC108716877</name>
</gene>
<dbReference type="PANTHER" id="PTHR34031">
    <property type="entry name" value="CENTROSOMAL PROTEIN OF 162 KDA"/>
    <property type="match status" value="1"/>
</dbReference>
<dbReference type="GO" id="GO:0005814">
    <property type="term" value="C:centriole"/>
    <property type="evidence" value="ECO:0000318"/>
    <property type="project" value="GO_Central"/>
</dbReference>
<feature type="coiled-coil region" evidence="9">
    <location>
        <begin position="1073"/>
        <end position="1107"/>
    </location>
</feature>
<dbReference type="GO" id="GO:0034451">
    <property type="term" value="C:centriolar satellite"/>
    <property type="evidence" value="ECO:0000318"/>
    <property type="project" value="GO_Central"/>
</dbReference>
<accession>A0A8J1KQE4</accession>
<feature type="region of interest" description="Disordered" evidence="10">
    <location>
        <begin position="118"/>
        <end position="152"/>
    </location>
</feature>
<keyword evidence="4" id="KW-0963">Cytoplasm</keyword>
<feature type="coiled-coil region" evidence="9">
    <location>
        <begin position="1218"/>
        <end position="1277"/>
    </location>
</feature>
<evidence type="ECO:0000313" key="11">
    <source>
        <dbReference type="Proteomes" id="UP000186698"/>
    </source>
</evidence>
<organism evidence="11 12">
    <name type="scientific">Xenopus laevis</name>
    <name type="common">African clawed frog</name>
    <dbReference type="NCBI Taxonomy" id="8355"/>
    <lineage>
        <taxon>Eukaryota</taxon>
        <taxon>Metazoa</taxon>
        <taxon>Chordata</taxon>
        <taxon>Craniata</taxon>
        <taxon>Vertebrata</taxon>
        <taxon>Euteleostomi</taxon>
        <taxon>Amphibia</taxon>
        <taxon>Batrachia</taxon>
        <taxon>Anura</taxon>
        <taxon>Pipoidea</taxon>
        <taxon>Pipidae</taxon>
        <taxon>Xenopodinae</taxon>
        <taxon>Xenopus</taxon>
        <taxon>Xenopus</taxon>
    </lineage>
</organism>
<feature type="region of interest" description="Disordered" evidence="10">
    <location>
        <begin position="21"/>
        <end position="99"/>
    </location>
</feature>
<keyword evidence="6" id="KW-0970">Cilium biogenesis/degradation</keyword>
<feature type="compositionally biased region" description="Polar residues" evidence="10">
    <location>
        <begin position="82"/>
        <end position="99"/>
    </location>
</feature>
<dbReference type="PANTHER" id="PTHR34031:SF1">
    <property type="entry name" value="CENTROSOMAL PROTEIN OF 162 KDA"/>
    <property type="match status" value="1"/>
</dbReference>
<evidence type="ECO:0000313" key="14">
    <source>
        <dbReference type="RefSeq" id="XP_041418960.1"/>
    </source>
</evidence>
<dbReference type="RefSeq" id="XP_041418959.1">
    <property type="nucleotide sequence ID" value="XM_041563025.1"/>
</dbReference>
<keyword evidence="11" id="KW-1185">Reference proteome</keyword>
<reference evidence="12 13" key="1">
    <citation type="submission" date="2025-04" db="UniProtKB">
        <authorList>
            <consortium name="RefSeq"/>
        </authorList>
    </citation>
    <scope>IDENTIFICATION</scope>
    <source>
        <strain evidence="12 13">J_2021</strain>
        <tissue evidence="12 13">Erythrocytes</tissue>
    </source>
</reference>
<keyword evidence="5" id="KW-0493">Microtubule</keyword>
<evidence type="ECO:0000256" key="4">
    <source>
        <dbReference type="ARBA" id="ARBA00022490"/>
    </source>
</evidence>
<evidence type="ECO:0000313" key="12">
    <source>
        <dbReference type="RefSeq" id="XP_041418958.1"/>
    </source>
</evidence>
<evidence type="ECO:0000256" key="7">
    <source>
        <dbReference type="ARBA" id="ARBA00023054"/>
    </source>
</evidence>